<keyword evidence="1" id="KW-1133">Transmembrane helix</keyword>
<feature type="transmembrane region" description="Helical" evidence="1">
    <location>
        <begin position="120"/>
        <end position="140"/>
    </location>
</feature>
<gene>
    <name evidence="2" type="ORF">AB3X52_01520</name>
</gene>
<evidence type="ECO:0000313" key="3">
    <source>
        <dbReference type="Proteomes" id="UP001556631"/>
    </source>
</evidence>
<feature type="transmembrane region" description="Helical" evidence="1">
    <location>
        <begin position="84"/>
        <end position="108"/>
    </location>
</feature>
<dbReference type="Proteomes" id="UP001556631">
    <property type="component" value="Unassembled WGS sequence"/>
</dbReference>
<accession>A0ABV3SW81</accession>
<comment type="caution">
    <text evidence="2">The sequence shown here is derived from an EMBL/GenBank/DDBJ whole genome shotgun (WGS) entry which is preliminary data.</text>
</comment>
<sequence length="154" mass="16813">MNRGLRPISAAAITVWGIVGLVGGWLLHPIAEHWRGVAPVVTWAQPLVLVLIAAILGGTAWITWRQLHVRRERLEAHRAVNRLVLARTCTLVGALLAGGYLGYAVSWLGYSNDPLAQERLVRSVVAGVAGLVILVAARLLEHACRVHEEKDDRD</sequence>
<keyword evidence="3" id="KW-1185">Reference proteome</keyword>
<organism evidence="2 3">
    <name type="scientific">Nocardioides eburneus</name>
    <dbReference type="NCBI Taxonomy" id="3231482"/>
    <lineage>
        <taxon>Bacteria</taxon>
        <taxon>Bacillati</taxon>
        <taxon>Actinomycetota</taxon>
        <taxon>Actinomycetes</taxon>
        <taxon>Propionibacteriales</taxon>
        <taxon>Nocardioidaceae</taxon>
        <taxon>Nocardioides</taxon>
    </lineage>
</organism>
<keyword evidence="1" id="KW-0812">Transmembrane</keyword>
<protein>
    <submittedName>
        <fullName evidence="2">DUF3180 domain-containing protein</fullName>
    </submittedName>
</protein>
<evidence type="ECO:0000256" key="1">
    <source>
        <dbReference type="SAM" id="Phobius"/>
    </source>
</evidence>
<keyword evidence="1" id="KW-0472">Membrane</keyword>
<dbReference type="Pfam" id="PF11377">
    <property type="entry name" value="DUF3180"/>
    <property type="match status" value="1"/>
</dbReference>
<feature type="transmembrane region" description="Helical" evidence="1">
    <location>
        <begin position="12"/>
        <end position="31"/>
    </location>
</feature>
<reference evidence="2 3" key="1">
    <citation type="submission" date="2024-07" db="EMBL/GenBank/DDBJ databases">
        <authorList>
            <person name="Lee S."/>
            <person name="Kang M."/>
        </authorList>
    </citation>
    <scope>NUCLEOTIDE SEQUENCE [LARGE SCALE GENOMIC DNA]</scope>
    <source>
        <strain evidence="2 3">DS6</strain>
    </source>
</reference>
<evidence type="ECO:0000313" key="2">
    <source>
        <dbReference type="EMBL" id="MEX0426280.1"/>
    </source>
</evidence>
<dbReference type="InterPro" id="IPR021517">
    <property type="entry name" value="DUF3180"/>
</dbReference>
<dbReference type="RefSeq" id="WP_367990932.1">
    <property type="nucleotide sequence ID" value="NZ_JBFPJR010000002.1"/>
</dbReference>
<dbReference type="EMBL" id="JBFPJR010000002">
    <property type="protein sequence ID" value="MEX0426280.1"/>
    <property type="molecule type" value="Genomic_DNA"/>
</dbReference>
<feature type="transmembrane region" description="Helical" evidence="1">
    <location>
        <begin position="43"/>
        <end position="64"/>
    </location>
</feature>
<name>A0ABV3SW81_9ACTN</name>
<proteinExistence type="predicted"/>